<organism evidence="1 2">
    <name type="scientific">Paeniglutamicibacter gangotriensis Lz1y</name>
    <dbReference type="NCBI Taxonomy" id="1276920"/>
    <lineage>
        <taxon>Bacteria</taxon>
        <taxon>Bacillati</taxon>
        <taxon>Actinomycetota</taxon>
        <taxon>Actinomycetes</taxon>
        <taxon>Micrococcales</taxon>
        <taxon>Micrococcaceae</taxon>
        <taxon>Paeniglutamicibacter</taxon>
    </lineage>
</organism>
<dbReference type="EMBL" id="AOCK01000009">
    <property type="protein sequence ID" value="EMQ97538.1"/>
    <property type="molecule type" value="Genomic_DNA"/>
</dbReference>
<name>M7NG85_9MICC</name>
<protein>
    <submittedName>
        <fullName evidence="1">Uncharacterized protein</fullName>
    </submittedName>
</protein>
<accession>M7NG85</accession>
<sequence>MIPSHYTRSIRVFSAYTGCHGTRTVGVRVSREHPKHSGVLGLHWVPWDAHCWRPGESRKTLHKISEPWIETISLWCDQSLESLAYAMPQLGLQQHGLINPRHFAGRRAHRTHGPACQRCALAHDAGRFVEIHTTHEHVICPNHGLWIGEGTATPDDQLSISACPEIPATWHHHKNIIQRQVRNRTRKAFETSRTITWQWYDQFHHFSYTANVYDDLATSRPHRASQQPMVAASLYPAIVELAAAVASPYWAKIAHSNHPDDFLDRISTSITEGWRPTGAHDPLRSWKERNWDT</sequence>
<reference evidence="1 2" key="1">
    <citation type="journal article" date="2013" name="Genome Announc.">
        <title>Draft Genome Sequence of Arthrobacter gangotriensis Strain Lz1yT, Isolated from a Penguin Rookery Soil Sample Collected in Antarctica, near the Indian Station Dakshin Gangotri.</title>
        <authorList>
            <person name="Shivaji S."/>
            <person name="Ara S."/>
            <person name="Bandi S."/>
            <person name="Singh A."/>
            <person name="Kumar Pinnaka A."/>
        </authorList>
    </citation>
    <scope>NUCLEOTIDE SEQUENCE [LARGE SCALE GENOMIC DNA]</scope>
    <source>
        <strain evidence="1 2">Lz1y</strain>
    </source>
</reference>
<keyword evidence="2" id="KW-1185">Reference proteome</keyword>
<evidence type="ECO:0000313" key="2">
    <source>
        <dbReference type="Proteomes" id="UP000012015"/>
    </source>
</evidence>
<dbReference type="PATRIC" id="fig|1276920.7.peg.2921"/>
<dbReference type="AlphaFoldDB" id="M7NG85"/>
<dbReference type="eggNOG" id="ENOG5033DMX">
    <property type="taxonomic scope" value="Bacteria"/>
</dbReference>
<evidence type="ECO:0000313" key="1">
    <source>
        <dbReference type="EMBL" id="EMQ97538.1"/>
    </source>
</evidence>
<gene>
    <name evidence="1" type="ORF">ADIAG_02918</name>
</gene>
<proteinExistence type="predicted"/>
<comment type="caution">
    <text evidence="1">The sequence shown here is derived from an EMBL/GenBank/DDBJ whole genome shotgun (WGS) entry which is preliminary data.</text>
</comment>
<dbReference type="Proteomes" id="UP000012015">
    <property type="component" value="Unassembled WGS sequence"/>
</dbReference>